<sequence length="850" mass="93423">MDSRYILTRLISFGLIISPVTAIPAVYSAPVSLPPGFDEVFNSELTGILDLVVADVNIGTYAITYNMGNVTLKEPSVVAGRISSGVVPNLTVTISQLNSALAKPIPRVNKLGFPQENITAYINENEAKVILIFPKSYLAMKSGGDKSDNIINYQHRPGFVHSQNLNYFDDSYGSNFNLMSNDTLSLTGNSYLNSSLSVSKDSSAVFDEAALYLEDERTRYKFGRQNITGNVTSSTPSMSYSFMNSVNFDGVSLGYLSDYYRDRAGGASSPVNIYMPTAGTVEIYRAGRLLDMQQLSGGLQPVNTERWPAGGYDITIVSKLNNGSEERRTQPFFKRYGDFSAGKIEYLVQMGKYDGMLNDTINQCSNCQKDSKLNDIKNNNFASAATSYTTENAISLGSGVMSDNGLTFANASIDMPVNSMFLERIYTDGIYGKSGSYGYSVAGVKSYDSTSLNVTYRNSVFSGDDSDYGRYGIIPAYDNEYLQLSMRTYLPYQVGFGIDYSRSTSFSTGGRQNKGRQNTLDILFNRDFQLASDISLRIDAGYHTGKDVYDDAQENRDHKIYTQLTLGFTDSRYNHYQSLYLKARNSDQEGDDGIYSADYAMTVNNPEFDRGGRYNLNLSASDEVGVNKNASGSLTVNNRFGYTSFGTSQTFNDNNYRQSYVTQRSGFAIGDGTMAYGAITDQSALVVDASKLPADEHFEVRNANSGSVIVPGGKVTTISVRPYTQVDPSAEQVYTGSENSFYNVTAKSESTHVLPGQSYKVTLNAVKNQTVTGRIYYAGRPLANARVIGSNGISDESGFFVGDFLMNSDEKLEQLKVREGEQQFVCQIDQSKTKSLQGVIQLNGVECEHI</sequence>
<reference evidence="3" key="1">
    <citation type="submission" date="2017-09" db="EMBL/GenBank/DDBJ databases">
        <title>FDA dAtabase for Regulatory Grade micrObial Sequences (FDA-ARGOS): Supporting development and validation of Infectious Disease Dx tests.</title>
        <authorList>
            <person name="Minogue T."/>
            <person name="Wolcott M."/>
            <person name="Wasieloski L."/>
            <person name="Aguilar W."/>
            <person name="Moore D."/>
            <person name="Tallon L."/>
            <person name="Sadzewicz L."/>
            <person name="Ott S."/>
            <person name="Zhao X."/>
            <person name="Nagaraj S."/>
            <person name="Vavikolanu K."/>
            <person name="Aluvathingal J."/>
            <person name="Nadendla S."/>
            <person name="Sichtig H."/>
        </authorList>
    </citation>
    <scope>NUCLEOTIDE SEQUENCE [LARGE SCALE GENOMIC DNA]</scope>
    <source>
        <strain evidence="3">FDAARGOS_387</strain>
    </source>
</reference>
<proteinExistence type="predicted"/>
<feature type="domain" description="Pilus assembly protein E-set like" evidence="1">
    <location>
        <begin position="269"/>
        <end position="334"/>
    </location>
</feature>
<dbReference type="InterPro" id="IPR032636">
    <property type="entry name" value="Pilus_assem_E-set-like_dom"/>
</dbReference>
<evidence type="ECO:0000313" key="2">
    <source>
        <dbReference type="EMBL" id="PHI32333.1"/>
    </source>
</evidence>
<accession>A0A2C6DUE1</accession>
<dbReference type="Pfam" id="PF16967">
    <property type="entry name" value="TcfC"/>
    <property type="match status" value="1"/>
</dbReference>
<dbReference type="STRING" id="1111728.GCA_000427805_01415"/>
<organism evidence="2 3">
    <name type="scientific">Budvicia aquatica</name>
    <dbReference type="NCBI Taxonomy" id="82979"/>
    <lineage>
        <taxon>Bacteria</taxon>
        <taxon>Pseudomonadati</taxon>
        <taxon>Pseudomonadota</taxon>
        <taxon>Gammaproteobacteria</taxon>
        <taxon>Enterobacterales</taxon>
        <taxon>Budviciaceae</taxon>
        <taxon>Budvicia</taxon>
    </lineage>
</organism>
<dbReference type="OrthoDB" id="6730090at2"/>
<keyword evidence="3" id="KW-1185">Reference proteome</keyword>
<gene>
    <name evidence="2" type="ORF">CRN84_24945</name>
</gene>
<dbReference type="EMBL" id="PDDX01000001">
    <property type="protein sequence ID" value="PHI32333.1"/>
    <property type="molecule type" value="Genomic_DNA"/>
</dbReference>
<comment type="caution">
    <text evidence="2">The sequence shown here is derived from an EMBL/GenBank/DDBJ whole genome shotgun (WGS) entry which is preliminary data.</text>
</comment>
<dbReference type="Proteomes" id="UP000224974">
    <property type="component" value="Unassembled WGS sequence"/>
</dbReference>
<evidence type="ECO:0000313" key="3">
    <source>
        <dbReference type="Proteomes" id="UP000224974"/>
    </source>
</evidence>
<name>A0A2C6DUE1_9GAMM</name>
<dbReference type="RefSeq" id="WP_029096386.1">
    <property type="nucleotide sequence ID" value="NZ_PDDX01000001.1"/>
</dbReference>
<protein>
    <submittedName>
        <fullName evidence="2">CFA/I fimbrial subunit C</fullName>
    </submittedName>
</protein>
<dbReference type="AlphaFoldDB" id="A0A2C6DUE1"/>
<evidence type="ECO:0000259" key="1">
    <source>
        <dbReference type="Pfam" id="PF16967"/>
    </source>
</evidence>